<feature type="compositionally biased region" description="Basic and acidic residues" evidence="1">
    <location>
        <begin position="238"/>
        <end position="249"/>
    </location>
</feature>
<gene>
    <name evidence="2" type="ORF">CDD81_3213</name>
</gene>
<feature type="compositionally biased region" description="Polar residues" evidence="1">
    <location>
        <begin position="154"/>
        <end position="163"/>
    </location>
</feature>
<feature type="compositionally biased region" description="Basic and acidic residues" evidence="1">
    <location>
        <begin position="11"/>
        <end position="24"/>
    </location>
</feature>
<evidence type="ECO:0000256" key="1">
    <source>
        <dbReference type="SAM" id="MobiDB-lite"/>
    </source>
</evidence>
<feature type="compositionally biased region" description="Basic and acidic residues" evidence="1">
    <location>
        <begin position="436"/>
        <end position="456"/>
    </location>
</feature>
<feature type="compositionally biased region" description="Basic and acidic residues" evidence="1">
    <location>
        <begin position="57"/>
        <end position="75"/>
    </location>
</feature>
<feature type="compositionally biased region" description="Polar residues" evidence="1">
    <location>
        <begin position="312"/>
        <end position="334"/>
    </location>
</feature>
<dbReference type="AlphaFoldDB" id="A0A2C5XSI7"/>
<name>A0A2C5XSI7_9HYPO</name>
<feature type="compositionally biased region" description="Polar residues" evidence="1">
    <location>
        <begin position="356"/>
        <end position="367"/>
    </location>
</feature>
<dbReference type="EMBL" id="NJET01000207">
    <property type="protein sequence ID" value="PHH59427.1"/>
    <property type="molecule type" value="Genomic_DNA"/>
</dbReference>
<feature type="compositionally biased region" description="Polar residues" evidence="1">
    <location>
        <begin position="169"/>
        <end position="181"/>
    </location>
</feature>
<feature type="compositionally biased region" description="Polar residues" evidence="1">
    <location>
        <begin position="376"/>
        <end position="388"/>
    </location>
</feature>
<keyword evidence="3" id="KW-1185">Reference proteome</keyword>
<evidence type="ECO:0000313" key="3">
    <source>
        <dbReference type="Proteomes" id="UP000226192"/>
    </source>
</evidence>
<feature type="compositionally biased region" description="Polar residues" evidence="1">
    <location>
        <begin position="295"/>
        <end position="304"/>
    </location>
</feature>
<organism evidence="2 3">
    <name type="scientific">Ophiocordyceps australis</name>
    <dbReference type="NCBI Taxonomy" id="1399860"/>
    <lineage>
        <taxon>Eukaryota</taxon>
        <taxon>Fungi</taxon>
        <taxon>Dikarya</taxon>
        <taxon>Ascomycota</taxon>
        <taxon>Pezizomycotina</taxon>
        <taxon>Sordariomycetes</taxon>
        <taxon>Hypocreomycetidae</taxon>
        <taxon>Hypocreales</taxon>
        <taxon>Ophiocordycipitaceae</taxon>
        <taxon>Ophiocordyceps</taxon>
    </lineage>
</organism>
<sequence length="670" mass="69436">MSQVRNLRAMFESKGDTSPPDRGRSPGVSSTASNSAVLNDTISPRPLSKVRTSFVAIEKEGRIGLRRDHSDESSLSRRRPSPDTDAESISTLADKPAMASSEEIAMPVRKVLVNDPIPESLPEPQDASLPAKPHMATSVLSNEASDDVAIQEPNPGSATSLDSSPHLPSENTQAEPSSPTGPVSLPKEVDNQSGGPSKAKVASASSNKATSNRAVPAKQTSRTAAKARPSLTSTSVAKQDKAVRKEVIENKTAARHTTATSKAAAAKSRPTPTPSLKPMAAGRNDTGVVKPKLKSPTQAINIPSSLLAPTASYASKTGASRQSVSHQGGNTQSLVADKAPTRSSHSTVTPALAANAKSQPSSASQGRPSVGPPPSKRSQQELSAAKRQSQVDEGFLARMMRPTQASSSKTSDKPSLTAVKKAAAPKLATATVSRMSGHDANARKKTPAKDATEKGLDVFSAQAGVPQNPLKMSHEASDARADTTASSPRDASGARTPVTPIDPEPAPESRPAEAMTIGSAPSVEMDSTAGVANELKDTNIDKFTVNDPDVTYQLKPSIADATAPGAALAETVDDTTHAKLGADQAVATAVSAAESIEFGNEEAKTKLCVGDDIAAKENAQDSVQAIGVEVQDVTDQTIPFSAEEKDTTTGNVTEMAADDMKIELTSANSP</sequence>
<proteinExistence type="predicted"/>
<dbReference type="Proteomes" id="UP000226192">
    <property type="component" value="Unassembled WGS sequence"/>
</dbReference>
<feature type="region of interest" description="Disordered" evidence="1">
    <location>
        <begin position="1"/>
        <end position="103"/>
    </location>
</feature>
<protein>
    <submittedName>
        <fullName evidence="2">Uncharacterized protein</fullName>
    </submittedName>
</protein>
<comment type="caution">
    <text evidence="2">The sequence shown here is derived from an EMBL/GenBank/DDBJ whole genome shotgun (WGS) entry which is preliminary data.</text>
</comment>
<dbReference type="OrthoDB" id="3600083at2759"/>
<accession>A0A2C5XSI7</accession>
<feature type="compositionally biased region" description="Polar residues" evidence="1">
    <location>
        <begin position="27"/>
        <end position="42"/>
    </location>
</feature>
<feature type="region of interest" description="Disordered" evidence="1">
    <location>
        <begin position="115"/>
        <end position="538"/>
    </location>
</feature>
<evidence type="ECO:0000313" key="2">
    <source>
        <dbReference type="EMBL" id="PHH59427.1"/>
    </source>
</evidence>
<feature type="compositionally biased region" description="Low complexity" evidence="1">
    <location>
        <begin position="416"/>
        <end position="432"/>
    </location>
</feature>
<feature type="compositionally biased region" description="Low complexity" evidence="1">
    <location>
        <begin position="197"/>
        <end position="214"/>
    </location>
</feature>
<reference evidence="2 3" key="1">
    <citation type="submission" date="2017-06" db="EMBL/GenBank/DDBJ databases">
        <title>Ant-infecting Ophiocordyceps genomes reveal a high diversity of potential behavioral manipulation genes and a possible major role for enterotoxins.</title>
        <authorList>
            <person name="De Bekker C."/>
            <person name="Evans H.C."/>
            <person name="Brachmann A."/>
            <person name="Hughes D.P."/>
        </authorList>
    </citation>
    <scope>NUCLEOTIDE SEQUENCE [LARGE SCALE GENOMIC DNA]</scope>
    <source>
        <strain evidence="2 3">Map64</strain>
    </source>
</reference>
<feature type="compositionally biased region" description="Basic and acidic residues" evidence="1">
    <location>
        <begin position="472"/>
        <end position="481"/>
    </location>
</feature>
<dbReference type="STRING" id="1399860.A0A2C5XSI7"/>
<feature type="compositionally biased region" description="Low complexity" evidence="1">
    <location>
        <begin position="255"/>
        <end position="270"/>
    </location>
</feature>